<reference evidence="1" key="1">
    <citation type="submission" date="2014-09" db="EMBL/GenBank/DDBJ databases">
        <authorList>
            <person name="Magalhaes I.L.F."/>
            <person name="Oliveira U."/>
            <person name="Santos F.R."/>
            <person name="Vidigal T.H.D.A."/>
            <person name="Brescovit A.D."/>
            <person name="Santos A.J."/>
        </authorList>
    </citation>
    <scope>NUCLEOTIDE SEQUENCE</scope>
    <source>
        <tissue evidence="1">Shoot tissue taken approximately 20 cm above the soil surface</tissue>
    </source>
</reference>
<evidence type="ECO:0000313" key="1">
    <source>
        <dbReference type="EMBL" id="JAD68688.1"/>
    </source>
</evidence>
<organism evidence="1">
    <name type="scientific">Arundo donax</name>
    <name type="common">Giant reed</name>
    <name type="synonym">Donax arundinaceus</name>
    <dbReference type="NCBI Taxonomy" id="35708"/>
    <lineage>
        <taxon>Eukaryota</taxon>
        <taxon>Viridiplantae</taxon>
        <taxon>Streptophyta</taxon>
        <taxon>Embryophyta</taxon>
        <taxon>Tracheophyta</taxon>
        <taxon>Spermatophyta</taxon>
        <taxon>Magnoliopsida</taxon>
        <taxon>Liliopsida</taxon>
        <taxon>Poales</taxon>
        <taxon>Poaceae</taxon>
        <taxon>PACMAD clade</taxon>
        <taxon>Arundinoideae</taxon>
        <taxon>Arundineae</taxon>
        <taxon>Arundo</taxon>
    </lineage>
</organism>
<reference evidence="1" key="2">
    <citation type="journal article" date="2015" name="Data Brief">
        <title>Shoot transcriptome of the giant reed, Arundo donax.</title>
        <authorList>
            <person name="Barrero R.A."/>
            <person name="Guerrero F.D."/>
            <person name="Moolhuijzen P."/>
            <person name="Goolsby J.A."/>
            <person name="Tidwell J."/>
            <person name="Bellgard S.E."/>
            <person name="Bellgard M.I."/>
        </authorList>
    </citation>
    <scope>NUCLEOTIDE SEQUENCE</scope>
    <source>
        <tissue evidence="1">Shoot tissue taken approximately 20 cm above the soil surface</tissue>
    </source>
</reference>
<dbReference type="EMBL" id="GBRH01229207">
    <property type="protein sequence ID" value="JAD68688.1"/>
    <property type="molecule type" value="Transcribed_RNA"/>
</dbReference>
<accession>A0A0A9C2L4</accession>
<proteinExistence type="predicted"/>
<sequence>MVLVLSQIQSQKLVVNLLRKSLQNSLHDVVSSLARTICSLHYSWSLKEFSVPITKSFF</sequence>
<dbReference type="AlphaFoldDB" id="A0A0A9C2L4"/>
<name>A0A0A9C2L4_ARUDO</name>
<protein>
    <submittedName>
        <fullName evidence="1">Uncharacterized protein</fullName>
    </submittedName>
</protein>